<evidence type="ECO:0000313" key="3">
    <source>
        <dbReference type="EMBL" id="GGN50279.1"/>
    </source>
</evidence>
<dbReference type="InterPro" id="IPR023213">
    <property type="entry name" value="CAT-like_dom_sf"/>
</dbReference>
<dbReference type="Pfam" id="PF00668">
    <property type="entry name" value="Condensation"/>
    <property type="match status" value="1"/>
</dbReference>
<dbReference type="GO" id="GO:0043041">
    <property type="term" value="P:amino acid activation for nonribosomal peptide biosynthetic process"/>
    <property type="evidence" value="ECO:0007669"/>
    <property type="project" value="TreeGrafter"/>
</dbReference>
<dbReference type="CDD" id="cd19531">
    <property type="entry name" value="LCL_NRPS-like"/>
    <property type="match status" value="1"/>
</dbReference>
<organism evidence="3 4">
    <name type="scientific">Streptomyces albiflavescens</name>
    <dbReference type="NCBI Taxonomy" id="1623582"/>
    <lineage>
        <taxon>Bacteria</taxon>
        <taxon>Bacillati</taxon>
        <taxon>Actinomycetota</taxon>
        <taxon>Actinomycetes</taxon>
        <taxon>Kitasatosporales</taxon>
        <taxon>Streptomycetaceae</taxon>
        <taxon>Streptomyces</taxon>
    </lineage>
</organism>
<gene>
    <name evidence="3" type="ORF">GCM10011579_004910</name>
</gene>
<dbReference type="InterPro" id="IPR001242">
    <property type="entry name" value="Condensation_dom"/>
</dbReference>
<dbReference type="PANTHER" id="PTHR45527:SF1">
    <property type="entry name" value="FATTY ACID SYNTHASE"/>
    <property type="match status" value="1"/>
</dbReference>
<dbReference type="GO" id="GO:0005829">
    <property type="term" value="C:cytosol"/>
    <property type="evidence" value="ECO:0007669"/>
    <property type="project" value="TreeGrafter"/>
</dbReference>
<dbReference type="GO" id="GO:0009239">
    <property type="term" value="P:enterobactin biosynthetic process"/>
    <property type="evidence" value="ECO:0007669"/>
    <property type="project" value="TreeGrafter"/>
</dbReference>
<evidence type="ECO:0000256" key="1">
    <source>
        <dbReference type="SAM" id="MobiDB-lite"/>
    </source>
</evidence>
<dbReference type="Proteomes" id="UP000600365">
    <property type="component" value="Unassembled WGS sequence"/>
</dbReference>
<dbReference type="SUPFAM" id="SSF52777">
    <property type="entry name" value="CoA-dependent acyltransferases"/>
    <property type="match status" value="2"/>
</dbReference>
<dbReference type="RefSeq" id="WP_189184117.1">
    <property type="nucleotide sequence ID" value="NZ_BMMM01000001.1"/>
</dbReference>
<dbReference type="GO" id="GO:0047527">
    <property type="term" value="F:2,3-dihydroxybenzoate-serine ligase activity"/>
    <property type="evidence" value="ECO:0007669"/>
    <property type="project" value="TreeGrafter"/>
</dbReference>
<dbReference type="GO" id="GO:0031177">
    <property type="term" value="F:phosphopantetheine binding"/>
    <property type="evidence" value="ECO:0007669"/>
    <property type="project" value="TreeGrafter"/>
</dbReference>
<evidence type="ECO:0000313" key="4">
    <source>
        <dbReference type="Proteomes" id="UP000600365"/>
    </source>
</evidence>
<reference evidence="3 4" key="1">
    <citation type="journal article" date="2014" name="Int. J. Syst. Evol. Microbiol.">
        <title>Complete genome sequence of Corynebacterium casei LMG S-19264T (=DSM 44701T), isolated from a smear-ripened cheese.</title>
        <authorList>
            <consortium name="US DOE Joint Genome Institute (JGI-PGF)"/>
            <person name="Walter F."/>
            <person name="Albersmeier A."/>
            <person name="Kalinowski J."/>
            <person name="Ruckert C."/>
        </authorList>
    </citation>
    <scope>NUCLEOTIDE SEQUENCE [LARGE SCALE GENOMIC DNA]</scope>
    <source>
        <strain evidence="3 4">CGMCC 4.7111</strain>
    </source>
</reference>
<sequence>MELHHGGLTAEAVLDTPLPLSVGQEGLWLLQRLAPDSATYNLAGGARMTPAPDPEILGRAVRALTDRHPMLRSRYTETDGQPCRVVQAVGVLGELTVRDIPDATDEELDKLVTAEVRRPFRLDTEGPFRAVLLRRRDDAVALVVTHHIATDAFSQWLLWRDLLQAYEAFATGEDRPAWEPLPVSYDDFVEREQVLLDSSRGKRQAEFWQEEAAGSQAAELPTDRPRPAVSSQAGASLLRRLPDRLSDKVLRTAARRGVSPFALTLGAFQALLHRWGGQSDFLLACPASTRRSSAAEVVGYFVNPVLIRGRFDRVTTLADAMDRAADRVRQATARVSYPYPLVARDAATAGPLYRISVTMVATDRFGPGMGGAASGEPMIVAGIETTYLEIPHLEGQCDLSLEITRDVYGLTVALRYDTDLFERATAERLFDLFVRFVEAAADDPDQRVSRIPLTDDAERRALLALGSGGPGGTP</sequence>
<feature type="domain" description="Condensation" evidence="2">
    <location>
        <begin position="18"/>
        <end position="463"/>
    </location>
</feature>
<dbReference type="PANTHER" id="PTHR45527">
    <property type="entry name" value="NONRIBOSOMAL PEPTIDE SYNTHETASE"/>
    <property type="match status" value="1"/>
</dbReference>
<comment type="caution">
    <text evidence="3">The sequence shown here is derived from an EMBL/GenBank/DDBJ whole genome shotgun (WGS) entry which is preliminary data.</text>
</comment>
<dbReference type="GO" id="GO:0008610">
    <property type="term" value="P:lipid biosynthetic process"/>
    <property type="evidence" value="ECO:0007669"/>
    <property type="project" value="UniProtKB-ARBA"/>
</dbReference>
<dbReference type="EMBL" id="BMMM01000001">
    <property type="protein sequence ID" value="GGN50279.1"/>
    <property type="molecule type" value="Genomic_DNA"/>
</dbReference>
<keyword evidence="4" id="KW-1185">Reference proteome</keyword>
<name>A0A917XSF6_9ACTN</name>
<dbReference type="AlphaFoldDB" id="A0A917XSF6"/>
<dbReference type="Gene3D" id="3.30.559.10">
    <property type="entry name" value="Chloramphenicol acetyltransferase-like domain"/>
    <property type="match status" value="1"/>
</dbReference>
<proteinExistence type="predicted"/>
<feature type="region of interest" description="Disordered" evidence="1">
    <location>
        <begin position="213"/>
        <end position="233"/>
    </location>
</feature>
<dbReference type="GO" id="GO:0009366">
    <property type="term" value="C:enterobactin synthetase complex"/>
    <property type="evidence" value="ECO:0007669"/>
    <property type="project" value="TreeGrafter"/>
</dbReference>
<protein>
    <recommendedName>
        <fullName evidence="2">Condensation domain-containing protein</fullName>
    </recommendedName>
</protein>
<dbReference type="Gene3D" id="3.30.559.30">
    <property type="entry name" value="Nonribosomal peptide synthetase, condensation domain"/>
    <property type="match status" value="1"/>
</dbReference>
<accession>A0A917XSF6</accession>
<evidence type="ECO:0000259" key="2">
    <source>
        <dbReference type="Pfam" id="PF00668"/>
    </source>
</evidence>